<protein>
    <recommendedName>
        <fullName evidence="2">HECT-type E3 ubiquitin transferase</fullName>
        <ecNumber evidence="2">2.3.2.26</ecNumber>
    </recommendedName>
</protein>
<evidence type="ECO:0000256" key="3">
    <source>
        <dbReference type="ARBA" id="ARBA00022679"/>
    </source>
</evidence>
<dbReference type="Pfam" id="PF00632">
    <property type="entry name" value="HECT"/>
    <property type="match status" value="1"/>
</dbReference>
<feature type="region of interest" description="Disordered" evidence="6">
    <location>
        <begin position="371"/>
        <end position="403"/>
    </location>
</feature>
<accession>A0A8H3WU55</accession>
<sequence>MAPWSQRHAPPPRPPPLRRPSADVISRIHSPSSLTAPPGQLGRLPDYVLLDNSQLHAADESSSESDFHPRRPRRPTHSRSMSHPFPALFSKKKRPEPTTYETDSDSDDAPVMTKPLGNTQKNTHKRGGANGSRDGGSRDFATGNCMTCGSLVRWPRDLRVFKCTVCLTINDLPPDQQARANAGPKWLQRPSQDSTSPQKQPPRPADRYEARPISLDQTKRLIRQCIRNHLTRAIRRTSSFEDERREVLEKHLAPSHADNGDRPCTSRQMGPGVHRRQNSHDNRPAYLFPEQPTLHPNPQRVPPPSRSFSSSYPERPPSMRQLAAEAGGPRPADPRCWQADDPKRIFKPLEDYIMNCFNSFHCVNSSFLSRRPTPAVRSGSESAQRRPSLPRPEPRHPEQYSETPIIDLDPKLLLLGDFAENGTWWTGSQSQSQSQSGARHKRSASHRIDETPSFVTPRSAQVEWNEVAEWYRTILNAAESWMAVYEEMNREAGAGAEPGTPVPDPLSATELRALESQLLHGQEHTHRALLKATENLLKRPGRPMTDPEDLRFLLIVLENPLLHGEPNTFQGQGRRKETRRPDVPKHEGSAVKTGPVSGQHSVIIKRILGLISNSSNTCQNHIITWFARYTESRFIKAKDLAAGFLTYRLIRQNEKKQEVRVDITAGLIPNMSAGHHSAASLHAALGTQNAPSKKQKEQPKKMVYNEDWQVKAAARVLALIFAANNMTHIRRPDQTASTSSSTTHRGGIQAHGQIIPTSDFYNTMIDYTDLVAEFEAWESKRGRFSFCQYPFLLSMWAKSQILEHDARRQQMTKARDAFFDSIMTRRAVTQFLVLDVRRECLVDDSLKAVSEVIGSGSEDIKKGLRIVFKGEEGLDAGGLKKEWFLLLVREVFNPDHGMFIYDEDSQFCYFNPNSFETSDQYFLVGVVMGLAIYNSTILDVALPPFAFRKLLASAPSSSTGPSAHPRPNMNYTLEDLAEYRPRLAAGLRQLLEFDGDVEETFQLDFVVDVEKYGIITQVPLCPGGERKAVTNANKWEYVSLYVRYLLETAVTRQFEPFKRGFYTVCGGNALSLFRPEEIELLVRGSDTALDVDALRGVAEYDNWGTKTPDGVEPVVGWFWETFKEATPDEQRKLLSFITGTDRVPAMGAALLPIKITCLGEDENRYPIARTCFNMLSLRRYGSRERLEQMLWTAVHESEGFGLK</sequence>
<dbReference type="GO" id="GO:0061630">
    <property type="term" value="F:ubiquitin protein ligase activity"/>
    <property type="evidence" value="ECO:0007669"/>
    <property type="project" value="UniProtKB-EC"/>
</dbReference>
<dbReference type="SUPFAM" id="SSF56204">
    <property type="entry name" value="Hect, E3 ligase catalytic domain"/>
    <property type="match status" value="1"/>
</dbReference>
<evidence type="ECO:0000256" key="4">
    <source>
        <dbReference type="ARBA" id="ARBA00022786"/>
    </source>
</evidence>
<dbReference type="Gene3D" id="3.30.2410.10">
    <property type="entry name" value="Hect, E3 ligase catalytic domain"/>
    <property type="match status" value="1"/>
</dbReference>
<feature type="region of interest" description="Disordered" evidence="6">
    <location>
        <begin position="565"/>
        <end position="595"/>
    </location>
</feature>
<name>A0A8H3WU55_9PEZI</name>
<dbReference type="PANTHER" id="PTHR45700:SF9">
    <property type="entry name" value="HECT-TYPE E3 UBIQUITIN TRANSFERASE"/>
    <property type="match status" value="1"/>
</dbReference>
<feature type="compositionally biased region" description="Basic and acidic residues" evidence="6">
    <location>
        <begin position="579"/>
        <end position="589"/>
    </location>
</feature>
<evidence type="ECO:0000256" key="5">
    <source>
        <dbReference type="PROSITE-ProRule" id="PRU00104"/>
    </source>
</evidence>
<feature type="region of interest" description="Disordered" evidence="6">
    <location>
        <begin position="1"/>
        <end position="139"/>
    </location>
</feature>
<evidence type="ECO:0000259" key="7">
    <source>
        <dbReference type="PROSITE" id="PS50237"/>
    </source>
</evidence>
<dbReference type="AlphaFoldDB" id="A0A8H3WU55"/>
<dbReference type="Gene3D" id="3.90.1750.10">
    <property type="entry name" value="Hect, E3 ligase catalytic domains"/>
    <property type="match status" value="1"/>
</dbReference>
<evidence type="ECO:0000256" key="2">
    <source>
        <dbReference type="ARBA" id="ARBA00012485"/>
    </source>
</evidence>
<dbReference type="InterPro" id="IPR044611">
    <property type="entry name" value="E3A/B/C-like"/>
</dbReference>
<dbReference type="PROSITE" id="PS50237">
    <property type="entry name" value="HECT"/>
    <property type="match status" value="1"/>
</dbReference>
<organism evidence="8 9">
    <name type="scientific">Colletotrichum asianum</name>
    <dbReference type="NCBI Taxonomy" id="702518"/>
    <lineage>
        <taxon>Eukaryota</taxon>
        <taxon>Fungi</taxon>
        <taxon>Dikarya</taxon>
        <taxon>Ascomycota</taxon>
        <taxon>Pezizomycotina</taxon>
        <taxon>Sordariomycetes</taxon>
        <taxon>Hypocreomycetidae</taxon>
        <taxon>Glomerellales</taxon>
        <taxon>Glomerellaceae</taxon>
        <taxon>Colletotrichum</taxon>
        <taxon>Colletotrichum gloeosporioides species complex</taxon>
    </lineage>
</organism>
<evidence type="ECO:0000313" key="8">
    <source>
        <dbReference type="EMBL" id="KAF0330963.1"/>
    </source>
</evidence>
<dbReference type="EMBL" id="WOWK01000005">
    <property type="protein sequence ID" value="KAF0330963.1"/>
    <property type="molecule type" value="Genomic_DNA"/>
</dbReference>
<dbReference type="InterPro" id="IPR000569">
    <property type="entry name" value="HECT_dom"/>
</dbReference>
<evidence type="ECO:0000256" key="6">
    <source>
        <dbReference type="SAM" id="MobiDB-lite"/>
    </source>
</evidence>
<comment type="catalytic activity">
    <reaction evidence="1">
        <text>S-ubiquitinyl-[E2 ubiquitin-conjugating enzyme]-L-cysteine + [acceptor protein]-L-lysine = [E2 ubiquitin-conjugating enzyme]-L-cysteine + N(6)-ubiquitinyl-[acceptor protein]-L-lysine.</text>
        <dbReference type="EC" id="2.3.2.26"/>
    </reaction>
</comment>
<dbReference type="PANTHER" id="PTHR45700">
    <property type="entry name" value="UBIQUITIN-PROTEIN LIGASE E3C"/>
    <property type="match status" value="1"/>
</dbReference>
<gene>
    <name evidence="8" type="ORF">GQ607_001832</name>
</gene>
<comment type="caution">
    <text evidence="8">The sequence shown here is derived from an EMBL/GenBank/DDBJ whole genome shotgun (WGS) entry which is preliminary data.</text>
</comment>
<dbReference type="EC" id="2.3.2.26" evidence="2"/>
<feature type="domain" description="HECT" evidence="7">
    <location>
        <begin position="856"/>
        <end position="1203"/>
    </location>
</feature>
<evidence type="ECO:0000313" key="9">
    <source>
        <dbReference type="Proteomes" id="UP000434172"/>
    </source>
</evidence>
<evidence type="ECO:0000256" key="1">
    <source>
        <dbReference type="ARBA" id="ARBA00000885"/>
    </source>
</evidence>
<dbReference type="InterPro" id="IPR035983">
    <property type="entry name" value="Hect_E3_ubiquitin_ligase"/>
</dbReference>
<keyword evidence="3" id="KW-0808">Transferase</keyword>
<dbReference type="Proteomes" id="UP000434172">
    <property type="component" value="Unassembled WGS sequence"/>
</dbReference>
<feature type="region of interest" description="Disordered" evidence="6">
    <location>
        <begin position="425"/>
        <end position="449"/>
    </location>
</feature>
<feature type="compositionally biased region" description="Polar residues" evidence="6">
    <location>
        <begin position="189"/>
        <end position="198"/>
    </location>
</feature>
<feature type="compositionally biased region" description="Pro residues" evidence="6">
    <location>
        <begin position="9"/>
        <end position="18"/>
    </location>
</feature>
<keyword evidence="9" id="KW-1185">Reference proteome</keyword>
<dbReference type="GO" id="GO:0000209">
    <property type="term" value="P:protein polyubiquitination"/>
    <property type="evidence" value="ECO:0007669"/>
    <property type="project" value="InterPro"/>
</dbReference>
<keyword evidence="4 5" id="KW-0833">Ubl conjugation pathway</keyword>
<feature type="region of interest" description="Disordered" evidence="6">
    <location>
        <begin position="174"/>
        <end position="214"/>
    </location>
</feature>
<feature type="region of interest" description="Disordered" evidence="6">
    <location>
        <begin position="250"/>
        <end position="336"/>
    </location>
</feature>
<dbReference type="OrthoDB" id="8068875at2759"/>
<proteinExistence type="predicted"/>
<dbReference type="Gene3D" id="3.30.2160.10">
    <property type="entry name" value="Hect, E3 ligase catalytic domain"/>
    <property type="match status" value="1"/>
</dbReference>
<dbReference type="CDD" id="cd00078">
    <property type="entry name" value="HECTc"/>
    <property type="match status" value="1"/>
</dbReference>
<dbReference type="SMART" id="SM00119">
    <property type="entry name" value="HECTc"/>
    <property type="match status" value="1"/>
</dbReference>
<feature type="active site" description="Glycyl thioester intermediate" evidence="5">
    <location>
        <position position="1171"/>
    </location>
</feature>
<reference evidence="8 9" key="1">
    <citation type="submission" date="2019-12" db="EMBL/GenBank/DDBJ databases">
        <title>A genome sequence resource for the geographically widespread anthracnose pathogen Colletotrichum asianum.</title>
        <authorList>
            <person name="Meng Y."/>
        </authorList>
    </citation>
    <scope>NUCLEOTIDE SEQUENCE [LARGE SCALE GENOMIC DNA]</scope>
    <source>
        <strain evidence="8 9">ICMP 18580</strain>
    </source>
</reference>